<accession>A0A2H1GF70</accession>
<name>A0A2H1GF70_ZYMTR</name>
<dbReference type="Proteomes" id="UP000245764">
    <property type="component" value="Chromosome 5"/>
</dbReference>
<evidence type="ECO:0000313" key="1">
    <source>
        <dbReference type="EMBL" id="SMR52202.1"/>
    </source>
</evidence>
<proteinExistence type="predicted"/>
<reference evidence="2" key="1">
    <citation type="submission" date="2017-05" db="EMBL/GenBank/DDBJ databases">
        <authorList>
            <person name="Song R."/>
            <person name="Chenine A.L."/>
            <person name="Ruprecht R.M."/>
        </authorList>
    </citation>
    <scope>NUCLEOTIDE SEQUENCE [LARGE SCALE GENOMIC DNA]</scope>
</reference>
<gene>
    <name evidence="1" type="ORF">ZT1E4_G5692</name>
</gene>
<dbReference type="AlphaFoldDB" id="A0A2H1GF70"/>
<evidence type="ECO:0000313" key="2">
    <source>
        <dbReference type="Proteomes" id="UP000245764"/>
    </source>
</evidence>
<protein>
    <submittedName>
        <fullName evidence="1">Uncharacterized protein</fullName>
    </submittedName>
</protein>
<dbReference type="EMBL" id="LT854257">
    <property type="protein sequence ID" value="SMR52202.1"/>
    <property type="molecule type" value="Genomic_DNA"/>
</dbReference>
<organism evidence="1 2">
    <name type="scientific">Zymoseptoria tritici ST99CH_1E4</name>
    <dbReference type="NCBI Taxonomy" id="1276532"/>
    <lineage>
        <taxon>Eukaryota</taxon>
        <taxon>Fungi</taxon>
        <taxon>Dikarya</taxon>
        <taxon>Ascomycota</taxon>
        <taxon>Pezizomycotina</taxon>
        <taxon>Dothideomycetes</taxon>
        <taxon>Dothideomycetidae</taxon>
        <taxon>Mycosphaerellales</taxon>
        <taxon>Mycosphaerellaceae</taxon>
        <taxon>Zymoseptoria</taxon>
    </lineage>
</organism>
<sequence length="147" mass="16133">METTKLPGVMTRPLMRLFIIMDKVPATLIGVLPKVLGDMTTLVSTSDNAELMHKVIAGLFVAAMKFEETVHTELLHIAVDLSPPAVYYALYGVAAKIIEDKMVETETTHEDLERTGNAITGPLLEFGLRPEVLTDLLGIAQGIKQWT</sequence>